<evidence type="ECO:0000313" key="5">
    <source>
        <dbReference type="EMBL" id="GAN53168.1"/>
    </source>
</evidence>
<dbReference type="GO" id="GO:0009307">
    <property type="term" value="P:DNA restriction-modification system"/>
    <property type="evidence" value="ECO:0007669"/>
    <property type="project" value="InterPro"/>
</dbReference>
<feature type="signal peptide" evidence="3">
    <location>
        <begin position="1"/>
        <end position="38"/>
    </location>
</feature>
<dbReference type="SUPFAM" id="SSF52980">
    <property type="entry name" value="Restriction endonuclease-like"/>
    <property type="match status" value="1"/>
</dbReference>
<organism evidence="5 6">
    <name type="scientific">Tanticharoenia sakaeratensis NBRC 103193</name>
    <dbReference type="NCBI Taxonomy" id="1231623"/>
    <lineage>
        <taxon>Bacteria</taxon>
        <taxon>Pseudomonadati</taxon>
        <taxon>Pseudomonadota</taxon>
        <taxon>Alphaproteobacteria</taxon>
        <taxon>Acetobacterales</taxon>
        <taxon>Acetobacteraceae</taxon>
        <taxon>Tanticharoenia</taxon>
    </lineage>
</organism>
<dbReference type="OrthoDB" id="9797274at2"/>
<keyword evidence="2" id="KW-0812">Transmembrane</keyword>
<feature type="compositionally biased region" description="Low complexity" evidence="1">
    <location>
        <begin position="200"/>
        <end position="215"/>
    </location>
</feature>
<sequence>MKAETRSSIRQRAISAKALIVTAFVPVLAATLPVPANAQDIYHPAAPAYACVNPRATRALANHADPRQNDSGWVRFVISDGRCFMVSPSEKWEAITSQGGMLLLRRDPPRVGMPPLSFLPAQVVTGAPSLPAAVAVPPPADTLDNPAAGALSPAPPIAGDTATSTSDISHILPEGWQKPRLADPDTTQSSTHTPAPSPDAPNTTPRSTTGTPTSDSGGTAALVIVLIFAAIIAVWWVRRRAREQRLQHAWQVIDTEIESQASALQVRRIQLATPDHYGTVNLVKWHKEIEYFCSSRLVTILSAAGYGDQWPLLSQHTYQRVEEVASRSRTGTAIPPRYMSDPRVFDPRMDPIDYERHCALLLEQAGWDARVTQASGDQGADVIAIRNGMKIVVQCKLYSSPVGNKAVQEAYTAKQHQGADAAIVVTNAEFTPQARQLASTTGVYLLHHQQLPEFAA</sequence>
<dbReference type="InterPro" id="IPR011856">
    <property type="entry name" value="tRNA_endonuc-like_dom_sf"/>
</dbReference>
<feature type="transmembrane region" description="Helical" evidence="2">
    <location>
        <begin position="217"/>
        <end position="237"/>
    </location>
</feature>
<dbReference type="EMBL" id="BALE01000007">
    <property type="protein sequence ID" value="GAN53168.1"/>
    <property type="molecule type" value="Genomic_DNA"/>
</dbReference>
<comment type="caution">
    <text evidence="5">The sequence shown here is derived from an EMBL/GenBank/DDBJ whole genome shotgun (WGS) entry which is preliminary data.</text>
</comment>
<dbReference type="AlphaFoldDB" id="A0A0D6MIR0"/>
<gene>
    <name evidence="5" type="ORF">Tasa_007_013</name>
</gene>
<dbReference type="Gene3D" id="3.40.1350.10">
    <property type="match status" value="1"/>
</dbReference>
<keyword evidence="5" id="KW-0255">Endonuclease</keyword>
<name>A0A0D6MIR0_9PROT</name>
<dbReference type="InterPro" id="IPR011335">
    <property type="entry name" value="Restrct_endonuc-II-like"/>
</dbReference>
<evidence type="ECO:0000259" key="4">
    <source>
        <dbReference type="Pfam" id="PF04471"/>
    </source>
</evidence>
<evidence type="ECO:0000313" key="6">
    <source>
        <dbReference type="Proteomes" id="UP000032679"/>
    </source>
</evidence>
<feature type="chain" id="PRO_5002308056" evidence="3">
    <location>
        <begin position="39"/>
        <end position="456"/>
    </location>
</feature>
<evidence type="ECO:0000256" key="3">
    <source>
        <dbReference type="SAM" id="SignalP"/>
    </source>
</evidence>
<dbReference type="PANTHER" id="PTHR30015">
    <property type="entry name" value="MRR RESTRICTION SYSTEM PROTEIN"/>
    <property type="match status" value="1"/>
</dbReference>
<dbReference type="Proteomes" id="UP000032679">
    <property type="component" value="Unassembled WGS sequence"/>
</dbReference>
<dbReference type="PANTHER" id="PTHR30015:SF6">
    <property type="entry name" value="SLL1429 PROTEIN"/>
    <property type="match status" value="1"/>
</dbReference>
<dbReference type="Pfam" id="PF04471">
    <property type="entry name" value="Mrr_cat"/>
    <property type="match status" value="1"/>
</dbReference>
<dbReference type="GO" id="GO:0015666">
    <property type="term" value="F:restriction endodeoxyribonuclease activity"/>
    <property type="evidence" value="ECO:0007669"/>
    <property type="project" value="TreeGrafter"/>
</dbReference>
<feature type="compositionally biased region" description="Polar residues" evidence="1">
    <location>
        <begin position="185"/>
        <end position="194"/>
    </location>
</feature>
<dbReference type="InterPro" id="IPR007560">
    <property type="entry name" value="Restrct_endonuc_IV_Mrr"/>
</dbReference>
<dbReference type="InterPro" id="IPR052906">
    <property type="entry name" value="Type_IV_Methyl-Rstrct_Enzyme"/>
</dbReference>
<keyword evidence="5" id="KW-0540">Nuclease</keyword>
<dbReference type="GO" id="GO:0003677">
    <property type="term" value="F:DNA binding"/>
    <property type="evidence" value="ECO:0007669"/>
    <property type="project" value="InterPro"/>
</dbReference>
<evidence type="ECO:0000256" key="1">
    <source>
        <dbReference type="SAM" id="MobiDB-lite"/>
    </source>
</evidence>
<feature type="region of interest" description="Disordered" evidence="1">
    <location>
        <begin position="144"/>
        <end position="215"/>
    </location>
</feature>
<keyword evidence="3" id="KW-0732">Signal</keyword>
<proteinExistence type="predicted"/>
<keyword evidence="6" id="KW-1185">Reference proteome</keyword>
<protein>
    <submittedName>
        <fullName evidence="5">Restriction endonuclease</fullName>
    </submittedName>
</protein>
<keyword evidence="2" id="KW-1133">Transmembrane helix</keyword>
<feature type="domain" description="Restriction endonuclease type IV Mrr" evidence="4">
    <location>
        <begin position="348"/>
        <end position="453"/>
    </location>
</feature>
<keyword evidence="2" id="KW-0472">Membrane</keyword>
<keyword evidence="5" id="KW-0378">Hydrolase</keyword>
<evidence type="ECO:0000256" key="2">
    <source>
        <dbReference type="SAM" id="Phobius"/>
    </source>
</evidence>
<reference evidence="5 6" key="1">
    <citation type="submission" date="2012-10" db="EMBL/GenBank/DDBJ databases">
        <title>Genome sequencing of Tanticharoenia sakaeratensis NBRC 103193.</title>
        <authorList>
            <person name="Azuma Y."/>
            <person name="Hadano H."/>
            <person name="Hirakawa H."/>
            <person name="Matsushita K."/>
        </authorList>
    </citation>
    <scope>NUCLEOTIDE SEQUENCE [LARGE SCALE GENOMIC DNA]</scope>
    <source>
        <strain evidence="5 6">NBRC 103193</strain>
    </source>
</reference>
<accession>A0A0D6MIR0</accession>